<reference evidence="1" key="1">
    <citation type="submission" date="2019-03" db="EMBL/GenBank/DDBJ databases">
        <authorList>
            <person name="Mank J."/>
            <person name="Almeida P."/>
        </authorList>
    </citation>
    <scope>NUCLEOTIDE SEQUENCE</scope>
    <source>
        <strain evidence="1">78183</strain>
    </source>
</reference>
<name>A0A6N2MHY2_SALVM</name>
<accession>A0A6N2MHY2</accession>
<gene>
    <name evidence="1" type="ORF">SVIM_LOCUS373939</name>
</gene>
<dbReference type="AlphaFoldDB" id="A0A6N2MHY2"/>
<sequence>MWLILERHLNHPRYIALALYGPRCVVYTIYVIALGSKAVHEPIEQEVLTREYSVLGNNGELQICPGL</sequence>
<dbReference type="EMBL" id="CAADRP010001819">
    <property type="protein sequence ID" value="VFU53799.1"/>
    <property type="molecule type" value="Genomic_DNA"/>
</dbReference>
<proteinExistence type="predicted"/>
<protein>
    <submittedName>
        <fullName evidence="1">Uncharacterized protein</fullName>
    </submittedName>
</protein>
<organism evidence="1">
    <name type="scientific">Salix viminalis</name>
    <name type="common">Common osier</name>
    <name type="synonym">Basket willow</name>
    <dbReference type="NCBI Taxonomy" id="40686"/>
    <lineage>
        <taxon>Eukaryota</taxon>
        <taxon>Viridiplantae</taxon>
        <taxon>Streptophyta</taxon>
        <taxon>Embryophyta</taxon>
        <taxon>Tracheophyta</taxon>
        <taxon>Spermatophyta</taxon>
        <taxon>Magnoliopsida</taxon>
        <taxon>eudicotyledons</taxon>
        <taxon>Gunneridae</taxon>
        <taxon>Pentapetalae</taxon>
        <taxon>rosids</taxon>
        <taxon>fabids</taxon>
        <taxon>Malpighiales</taxon>
        <taxon>Salicaceae</taxon>
        <taxon>Saliceae</taxon>
        <taxon>Salix</taxon>
    </lineage>
</organism>
<evidence type="ECO:0000313" key="1">
    <source>
        <dbReference type="EMBL" id="VFU53799.1"/>
    </source>
</evidence>